<feature type="compositionally biased region" description="Polar residues" evidence="1">
    <location>
        <begin position="96"/>
        <end position="106"/>
    </location>
</feature>
<dbReference type="PANTHER" id="PTHR12299:SF17">
    <property type="entry name" value="AT19571P-RELATED"/>
    <property type="match status" value="1"/>
</dbReference>
<protein>
    <recommendedName>
        <fullName evidence="2">Hyaluronan/mRNA-binding protein domain-containing protein</fullName>
    </recommendedName>
</protein>
<dbReference type="GO" id="GO:0005634">
    <property type="term" value="C:nucleus"/>
    <property type="evidence" value="ECO:0007669"/>
    <property type="project" value="TreeGrafter"/>
</dbReference>
<feature type="compositionally biased region" description="Basic and acidic residues" evidence="1">
    <location>
        <begin position="348"/>
        <end position="357"/>
    </location>
</feature>
<feature type="compositionally biased region" description="Basic and acidic residues" evidence="1">
    <location>
        <begin position="165"/>
        <end position="189"/>
    </location>
</feature>
<feature type="compositionally biased region" description="Polar residues" evidence="1">
    <location>
        <begin position="51"/>
        <end position="81"/>
    </location>
</feature>
<reference evidence="3" key="1">
    <citation type="submission" date="2022-01" db="EMBL/GenBank/DDBJ databases">
        <authorList>
            <person name="King R."/>
        </authorList>
    </citation>
    <scope>NUCLEOTIDE SEQUENCE</scope>
</reference>
<feature type="compositionally biased region" description="Basic and acidic residues" evidence="1">
    <location>
        <begin position="136"/>
        <end position="146"/>
    </location>
</feature>
<evidence type="ECO:0000259" key="2">
    <source>
        <dbReference type="SMART" id="SM01233"/>
    </source>
</evidence>
<feature type="compositionally biased region" description="Basic and acidic residues" evidence="1">
    <location>
        <begin position="270"/>
        <end position="282"/>
    </location>
</feature>
<feature type="compositionally biased region" description="Basic and acidic residues" evidence="1">
    <location>
        <begin position="312"/>
        <end position="325"/>
    </location>
</feature>
<feature type="domain" description="Hyaluronan/mRNA-binding protein" evidence="2">
    <location>
        <begin position="167"/>
        <end position="274"/>
    </location>
</feature>
<dbReference type="AlphaFoldDB" id="A0A9P0HFK3"/>
<accession>A0A9P0HFK3</accession>
<feature type="compositionally biased region" description="Basic and acidic residues" evidence="1">
    <location>
        <begin position="28"/>
        <end position="50"/>
    </location>
</feature>
<dbReference type="PANTHER" id="PTHR12299">
    <property type="entry name" value="HYALURONIC ACID-BINDING PROTEIN 4"/>
    <property type="match status" value="1"/>
</dbReference>
<feature type="compositionally biased region" description="Basic and acidic residues" evidence="1">
    <location>
        <begin position="224"/>
        <end position="238"/>
    </location>
</feature>
<name>A0A9P0HFK3_NEZVI</name>
<dbReference type="InterPro" id="IPR039764">
    <property type="entry name" value="HABP4/SERBP1-like"/>
</dbReference>
<dbReference type="GO" id="GO:0003723">
    <property type="term" value="F:RNA binding"/>
    <property type="evidence" value="ECO:0007669"/>
    <property type="project" value="InterPro"/>
</dbReference>
<dbReference type="SMART" id="SM01233">
    <property type="entry name" value="HABP4_PAI-RBP1"/>
    <property type="match status" value="1"/>
</dbReference>
<organism evidence="3 4">
    <name type="scientific">Nezara viridula</name>
    <name type="common">Southern green stink bug</name>
    <name type="synonym">Cimex viridulus</name>
    <dbReference type="NCBI Taxonomy" id="85310"/>
    <lineage>
        <taxon>Eukaryota</taxon>
        <taxon>Metazoa</taxon>
        <taxon>Ecdysozoa</taxon>
        <taxon>Arthropoda</taxon>
        <taxon>Hexapoda</taxon>
        <taxon>Insecta</taxon>
        <taxon>Pterygota</taxon>
        <taxon>Neoptera</taxon>
        <taxon>Paraneoptera</taxon>
        <taxon>Hemiptera</taxon>
        <taxon>Heteroptera</taxon>
        <taxon>Panheteroptera</taxon>
        <taxon>Pentatomomorpha</taxon>
        <taxon>Pentatomoidea</taxon>
        <taxon>Pentatomidae</taxon>
        <taxon>Pentatominae</taxon>
        <taxon>Nezara</taxon>
    </lineage>
</organism>
<proteinExistence type="predicted"/>
<evidence type="ECO:0000313" key="4">
    <source>
        <dbReference type="Proteomes" id="UP001152798"/>
    </source>
</evidence>
<dbReference type="InterPro" id="IPR006861">
    <property type="entry name" value="HABP4_PAIRBP1-bd"/>
</dbReference>
<feature type="compositionally biased region" description="Gly residues" evidence="1">
    <location>
        <begin position="153"/>
        <end position="164"/>
    </location>
</feature>
<feature type="region of interest" description="Disordered" evidence="1">
    <location>
        <begin position="28"/>
        <end position="379"/>
    </location>
</feature>
<dbReference type="Pfam" id="PF04774">
    <property type="entry name" value="HABP4_PAI-RBP1"/>
    <property type="match status" value="1"/>
</dbReference>
<keyword evidence="4" id="KW-1185">Reference proteome</keyword>
<evidence type="ECO:0000256" key="1">
    <source>
        <dbReference type="SAM" id="MobiDB-lite"/>
    </source>
</evidence>
<dbReference type="EMBL" id="OV725081">
    <property type="protein sequence ID" value="CAH1400909.1"/>
    <property type="molecule type" value="Genomic_DNA"/>
</dbReference>
<evidence type="ECO:0000313" key="3">
    <source>
        <dbReference type="EMBL" id="CAH1400909.1"/>
    </source>
</evidence>
<feature type="compositionally biased region" description="Basic and acidic residues" evidence="1">
    <location>
        <begin position="107"/>
        <end position="126"/>
    </location>
</feature>
<dbReference type="Proteomes" id="UP001152798">
    <property type="component" value="Chromosome 5"/>
</dbReference>
<dbReference type="OrthoDB" id="6022699at2759"/>
<sequence length="379" mass="42083">MAPNQYAIGVAKNKFALCDSEEELDPHELLKKQEKQKEEKKKAKVVEKNTSKPVKNAKSSGQVSKASSNFKQGQDARSQNDGGRPRALPPAAKRNVNFNERNQSVPKQDRDESSIAERDRNADYKADGSSGSESGAPDRVKGERRGFSRVFVRGGGRGGRGGFDNGRKREFDRRSGSDKTGVKPVDKRRASGSFNWGNPGDEVFDVKVPQEEPKSPEGSQTVEQSDKVETNEAGKEEEAQVVSTETQALTLDEWKALKSSRPKPSYNIRKPGEGEDLTRWKDMIVLSKKATDEEEDEELEYGEYPQRVGRQKRLEIDVRFYDRRGRGGRGRGAARGPPNGPLNAPHGSDQHRSDQHRSTPAPAPRVDDEADFPSLLKAK</sequence>
<gene>
    <name evidence="3" type="ORF">NEZAVI_LOCUS10050</name>
</gene>
<feature type="compositionally biased region" description="Basic and acidic residues" evidence="1">
    <location>
        <begin position="204"/>
        <end position="215"/>
    </location>
</feature>
<feature type="compositionally biased region" description="Acidic residues" evidence="1">
    <location>
        <begin position="292"/>
        <end position="301"/>
    </location>
</feature>
<dbReference type="GO" id="GO:0005737">
    <property type="term" value="C:cytoplasm"/>
    <property type="evidence" value="ECO:0007669"/>
    <property type="project" value="TreeGrafter"/>
</dbReference>